<dbReference type="InterPro" id="IPR012341">
    <property type="entry name" value="6hp_glycosidase-like_sf"/>
</dbReference>
<dbReference type="Pfam" id="PF07470">
    <property type="entry name" value="Glyco_hydro_88"/>
    <property type="match status" value="1"/>
</dbReference>
<reference evidence="5 6" key="1">
    <citation type="submission" date="2019-07" db="EMBL/GenBank/DDBJ databases">
        <authorList>
            <person name="Kim J."/>
        </authorList>
    </citation>
    <scope>NUCLEOTIDE SEQUENCE [LARGE SCALE GENOMIC DNA]</scope>
    <source>
        <strain evidence="5 6">JC52</strain>
    </source>
</reference>
<feature type="binding site" evidence="4">
    <location>
        <position position="96"/>
    </location>
    <ligand>
        <name>substrate</name>
    </ligand>
</feature>
<feature type="active site" description="Proton donor" evidence="3">
    <location>
        <position position="154"/>
    </location>
</feature>
<sequence>MSTAEWIQEAWEAGVKKVLSTSHRVGEGFPHGSHDGQFQLMPPHYWTAGFWPGLLWLVYRDRQVEELRQLAESCEAQLGEAQLGEVLHGYERLDHDMGFMWTLTSIANWQLTGSEPSKRRALMAASHLAARFNLKGSFIRAWNHPERVGWTIIDCMMNLPLLYFASKQTGDPRFKHIAKAHAEMAVNHFIREDGSAYHVVCFDPETGERTGALGGQGYAEHSAWARGAAWAIHGSILSYQHTGGADFLDAAERSARFFITHLPEDQVPYWDFRLPSFEGAPRDSSAAAIAASGLLNLAAACHGEWALFYKDKACAILQSLAQNYTAGEWEEAILLGGTGNLPGNQNINKPLIYGDYFYMEALSKLQGRSSFWEPDSQAD</sequence>
<evidence type="ECO:0000256" key="3">
    <source>
        <dbReference type="PIRSR" id="PIRSR610905-1"/>
    </source>
</evidence>
<dbReference type="EMBL" id="VNJI01000067">
    <property type="protein sequence ID" value="TVY01864.1"/>
    <property type="molecule type" value="Genomic_DNA"/>
</dbReference>
<dbReference type="SUPFAM" id="SSF48208">
    <property type="entry name" value="Six-hairpin glycosidases"/>
    <property type="match status" value="1"/>
</dbReference>
<dbReference type="InterPro" id="IPR052369">
    <property type="entry name" value="UG_Glycosaminoglycan_Hydrolase"/>
</dbReference>
<dbReference type="PANTHER" id="PTHR36845">
    <property type="entry name" value="HYDROLASE, PUTATIVE (AFU_ORTHOLOGUE AFUA_7G05090)-RELATED"/>
    <property type="match status" value="1"/>
</dbReference>
<keyword evidence="1 5" id="KW-0378">Hydrolase</keyword>
<protein>
    <submittedName>
        <fullName evidence="5">Glycosyl hydrolase</fullName>
    </submittedName>
</protein>
<dbReference type="PANTHER" id="PTHR36845:SF1">
    <property type="entry name" value="HYDROLASE, PUTATIVE (AFU_ORTHOLOGUE AFUA_7G05090)-RELATED"/>
    <property type="match status" value="1"/>
</dbReference>
<dbReference type="InterPro" id="IPR008928">
    <property type="entry name" value="6-hairpin_glycosidase_sf"/>
</dbReference>
<dbReference type="RefSeq" id="WP_144854363.1">
    <property type="nucleotide sequence ID" value="NZ_VNJI01000067.1"/>
</dbReference>
<dbReference type="AlphaFoldDB" id="A0A559JPQ1"/>
<evidence type="ECO:0000313" key="6">
    <source>
        <dbReference type="Proteomes" id="UP000317036"/>
    </source>
</evidence>
<keyword evidence="6" id="KW-1185">Reference proteome</keyword>
<dbReference type="GO" id="GO:0000272">
    <property type="term" value="P:polysaccharide catabolic process"/>
    <property type="evidence" value="ECO:0007669"/>
    <property type="project" value="TreeGrafter"/>
</dbReference>
<dbReference type="Gene3D" id="1.50.10.10">
    <property type="match status" value="1"/>
</dbReference>
<feature type="binding site" evidence="4">
    <location>
        <position position="230"/>
    </location>
    <ligand>
        <name>substrate</name>
    </ligand>
</feature>
<organism evidence="5 6">
    <name type="scientific">Paenibacillus cremeus</name>
    <dbReference type="NCBI Taxonomy" id="2163881"/>
    <lineage>
        <taxon>Bacteria</taxon>
        <taxon>Bacillati</taxon>
        <taxon>Bacillota</taxon>
        <taxon>Bacilli</taxon>
        <taxon>Bacillales</taxon>
        <taxon>Paenibacillaceae</taxon>
        <taxon>Paenibacillus</taxon>
    </lineage>
</organism>
<accession>A0A559JPQ1</accession>
<dbReference type="OrthoDB" id="2524255at2"/>
<gene>
    <name evidence="5" type="ORF">FPZ49_31965</name>
</gene>
<evidence type="ECO:0000256" key="4">
    <source>
        <dbReference type="PIRSR" id="PIRSR610905-2"/>
    </source>
</evidence>
<comment type="similarity">
    <text evidence="2">Belongs to the glycosyl hydrolase 88 family.</text>
</comment>
<dbReference type="Proteomes" id="UP000317036">
    <property type="component" value="Unassembled WGS sequence"/>
</dbReference>
<evidence type="ECO:0000256" key="1">
    <source>
        <dbReference type="ARBA" id="ARBA00022801"/>
    </source>
</evidence>
<feature type="binding site" evidence="4">
    <location>
        <position position="154"/>
    </location>
    <ligand>
        <name>substrate</name>
    </ligand>
</feature>
<dbReference type="InterPro" id="IPR010905">
    <property type="entry name" value="Glyco_hydro_88"/>
</dbReference>
<feature type="binding site" evidence="4">
    <location>
        <position position="226"/>
    </location>
    <ligand>
        <name>substrate</name>
    </ligand>
</feature>
<dbReference type="GO" id="GO:0052757">
    <property type="term" value="F:chondroitin hydrolase activity"/>
    <property type="evidence" value="ECO:0007669"/>
    <property type="project" value="TreeGrafter"/>
</dbReference>
<feature type="active site" description="Nucleophile" evidence="3">
    <location>
        <position position="96"/>
    </location>
</feature>
<evidence type="ECO:0000256" key="2">
    <source>
        <dbReference type="ARBA" id="ARBA00038358"/>
    </source>
</evidence>
<evidence type="ECO:0000313" key="5">
    <source>
        <dbReference type="EMBL" id="TVY01864.1"/>
    </source>
</evidence>
<comment type="caution">
    <text evidence="5">The sequence shown here is derived from an EMBL/GenBank/DDBJ whole genome shotgun (WGS) entry which is preliminary data.</text>
</comment>
<name>A0A559JPQ1_9BACL</name>
<proteinExistence type="inferred from homology"/>